<keyword evidence="6" id="KW-1185">Reference proteome</keyword>
<evidence type="ECO:0000256" key="1">
    <source>
        <dbReference type="ARBA" id="ARBA00022722"/>
    </source>
</evidence>
<dbReference type="Gene3D" id="3.30.420.10">
    <property type="entry name" value="Ribonuclease H-like superfamily/Ribonuclease H"/>
    <property type="match status" value="1"/>
</dbReference>
<keyword evidence="3" id="KW-0269">Exonuclease</keyword>
<comment type="caution">
    <text evidence="5">The sequence shown here is derived from an EMBL/GenBank/DDBJ whole genome shotgun (WGS) entry which is preliminary data.</text>
</comment>
<dbReference type="InterPro" id="IPR012337">
    <property type="entry name" value="RNaseH-like_sf"/>
</dbReference>
<dbReference type="AlphaFoldDB" id="A0A919J524"/>
<evidence type="ECO:0000256" key="3">
    <source>
        <dbReference type="ARBA" id="ARBA00022839"/>
    </source>
</evidence>
<dbReference type="Pfam" id="PF00929">
    <property type="entry name" value="RNase_T"/>
    <property type="match status" value="1"/>
</dbReference>
<evidence type="ECO:0000313" key="6">
    <source>
        <dbReference type="Proteomes" id="UP000598174"/>
    </source>
</evidence>
<sequence>MIVIFDLEYTTWVGAQDRGWTGADEFREIVQIGAVRVDPVTLALDGEFEVLVQPVRNPRLSAFFQQLTGISQDAITERGVGFAEALDLFLKFCDGGYALSYGNDMVILGENLVLQYPPGRRTAGPLPPFVNIRPYLNRVLPSTVPLAAGSLAGALGRPGPIESNHDALEDCHSILETLRHLREMGLPIFDLTAAPSAGPP</sequence>
<organism evidence="5 6">
    <name type="scientific">Paractinoplanes ferrugineus</name>
    <dbReference type="NCBI Taxonomy" id="113564"/>
    <lineage>
        <taxon>Bacteria</taxon>
        <taxon>Bacillati</taxon>
        <taxon>Actinomycetota</taxon>
        <taxon>Actinomycetes</taxon>
        <taxon>Micromonosporales</taxon>
        <taxon>Micromonosporaceae</taxon>
        <taxon>Paractinoplanes</taxon>
    </lineage>
</organism>
<dbReference type="CDD" id="cd06133">
    <property type="entry name" value="ERI-1_3'hExo_like"/>
    <property type="match status" value="1"/>
</dbReference>
<evidence type="ECO:0000256" key="2">
    <source>
        <dbReference type="ARBA" id="ARBA00022801"/>
    </source>
</evidence>
<dbReference type="GO" id="GO:0000175">
    <property type="term" value="F:3'-5'-RNA exonuclease activity"/>
    <property type="evidence" value="ECO:0007669"/>
    <property type="project" value="InterPro"/>
</dbReference>
<reference evidence="5" key="1">
    <citation type="submission" date="2021-01" db="EMBL/GenBank/DDBJ databases">
        <title>Whole genome shotgun sequence of Actinoplanes ferrugineus NBRC 15555.</title>
        <authorList>
            <person name="Komaki H."/>
            <person name="Tamura T."/>
        </authorList>
    </citation>
    <scope>NUCLEOTIDE SEQUENCE</scope>
    <source>
        <strain evidence="5">NBRC 15555</strain>
    </source>
</reference>
<dbReference type="InterPro" id="IPR013520">
    <property type="entry name" value="Ribonucl_H"/>
</dbReference>
<protein>
    <recommendedName>
        <fullName evidence="4">Exonuclease domain-containing protein</fullName>
    </recommendedName>
</protein>
<dbReference type="InterPro" id="IPR047201">
    <property type="entry name" value="ERI-1_3'hExo-like"/>
</dbReference>
<dbReference type="Proteomes" id="UP000598174">
    <property type="component" value="Unassembled WGS sequence"/>
</dbReference>
<proteinExistence type="predicted"/>
<name>A0A919J524_9ACTN</name>
<keyword evidence="1" id="KW-0540">Nuclease</keyword>
<dbReference type="GO" id="GO:0003676">
    <property type="term" value="F:nucleic acid binding"/>
    <property type="evidence" value="ECO:0007669"/>
    <property type="project" value="InterPro"/>
</dbReference>
<dbReference type="InterPro" id="IPR036397">
    <property type="entry name" value="RNaseH_sf"/>
</dbReference>
<evidence type="ECO:0000259" key="4">
    <source>
        <dbReference type="SMART" id="SM00479"/>
    </source>
</evidence>
<dbReference type="RefSeq" id="WP_203819159.1">
    <property type="nucleotide sequence ID" value="NZ_BAAABP010000022.1"/>
</dbReference>
<dbReference type="InterPro" id="IPR051274">
    <property type="entry name" value="3-5_Exoribonuclease"/>
</dbReference>
<keyword evidence="2" id="KW-0378">Hydrolase</keyword>
<dbReference type="SMART" id="SM00479">
    <property type="entry name" value="EXOIII"/>
    <property type="match status" value="1"/>
</dbReference>
<dbReference type="EMBL" id="BOMM01000040">
    <property type="protein sequence ID" value="GIE12699.1"/>
    <property type="molecule type" value="Genomic_DNA"/>
</dbReference>
<dbReference type="PANTHER" id="PTHR23044">
    <property type="entry name" value="3'-5' EXONUCLEASE ERI1-RELATED"/>
    <property type="match status" value="1"/>
</dbReference>
<feature type="domain" description="Exonuclease" evidence="4">
    <location>
        <begin position="1"/>
        <end position="187"/>
    </location>
</feature>
<dbReference type="PANTHER" id="PTHR23044:SF61">
    <property type="entry name" value="3'-5' EXORIBONUCLEASE 1-RELATED"/>
    <property type="match status" value="1"/>
</dbReference>
<gene>
    <name evidence="5" type="ORF">Afe05nite_45390</name>
</gene>
<evidence type="ECO:0000313" key="5">
    <source>
        <dbReference type="EMBL" id="GIE12699.1"/>
    </source>
</evidence>
<dbReference type="SUPFAM" id="SSF53098">
    <property type="entry name" value="Ribonuclease H-like"/>
    <property type="match status" value="1"/>
</dbReference>
<accession>A0A919J524</accession>